<dbReference type="Proteomes" id="UP000195412">
    <property type="component" value="Chromosome I"/>
</dbReference>
<evidence type="ECO:0000313" key="2">
    <source>
        <dbReference type="Proteomes" id="UP000195412"/>
    </source>
</evidence>
<dbReference type="KEGG" id="lzy:LZ3411_0181"/>
<evidence type="ECO:0000313" key="1">
    <source>
        <dbReference type="EMBL" id="SMS13231.1"/>
    </source>
</evidence>
<sequence>MKNMIFLGTVFIKIKKNAAVWQDTGRTSQLHHNFFGILSEFCNVIVLQP</sequence>
<proteinExistence type="predicted"/>
<organism evidence="1 2">
    <name type="scientific">Levilactobacillus zymae</name>
    <dbReference type="NCBI Taxonomy" id="267363"/>
    <lineage>
        <taxon>Bacteria</taxon>
        <taxon>Bacillati</taxon>
        <taxon>Bacillota</taxon>
        <taxon>Bacilli</taxon>
        <taxon>Lactobacillales</taxon>
        <taxon>Lactobacillaceae</taxon>
        <taxon>Levilactobacillus</taxon>
    </lineage>
</organism>
<dbReference type="AlphaFoldDB" id="A0A1Y6JVR8"/>
<name>A0A1Y6JVR8_9LACO</name>
<reference evidence="2" key="1">
    <citation type="submission" date="2017-05" db="EMBL/GenBank/DDBJ databases">
        <authorList>
            <person name="Papadimitriou K."/>
        </authorList>
    </citation>
    <scope>NUCLEOTIDE SEQUENCE [LARGE SCALE GENOMIC DNA]</scope>
    <source>
        <strain evidence="2">ACA-DC 3411</strain>
    </source>
</reference>
<dbReference type="EMBL" id="LT854705">
    <property type="protein sequence ID" value="SMS13231.1"/>
    <property type="molecule type" value="Genomic_DNA"/>
</dbReference>
<protein>
    <submittedName>
        <fullName evidence="1">Uncharacterized protein</fullName>
    </submittedName>
</protein>
<gene>
    <name evidence="1" type="ORF">LZ3411_0181</name>
</gene>
<accession>A0A1Y6JVR8</accession>